<evidence type="ECO:0000256" key="16">
    <source>
        <dbReference type="RuleBase" id="RU003848"/>
    </source>
</evidence>
<organism evidence="17 18">
    <name type="scientific">Buchnera aphidicola</name>
    <name type="common">Aphis nerii</name>
    <dbReference type="NCBI Taxonomy" id="1241835"/>
    <lineage>
        <taxon>Bacteria</taxon>
        <taxon>Pseudomonadati</taxon>
        <taxon>Pseudomonadota</taxon>
        <taxon>Gammaproteobacteria</taxon>
        <taxon>Enterobacterales</taxon>
        <taxon>Erwiniaceae</taxon>
        <taxon>Buchnera</taxon>
    </lineage>
</organism>
<keyword evidence="4 15" id="KW-0138">CF(0)</keyword>
<evidence type="ECO:0000256" key="10">
    <source>
        <dbReference type="ARBA" id="ARBA00023310"/>
    </source>
</evidence>
<dbReference type="GO" id="GO:0016787">
    <property type="term" value="F:hydrolase activity"/>
    <property type="evidence" value="ECO:0007669"/>
    <property type="project" value="UniProtKB-KW"/>
</dbReference>
<dbReference type="OrthoDB" id="9788020at2"/>
<reference evidence="17 18" key="2">
    <citation type="submission" date="2019-05" db="EMBL/GenBank/DDBJ databases">
        <title>Genome evolution of the obligate endosymbiont Buchnera aphidicola.</title>
        <authorList>
            <person name="Moran N.A."/>
        </authorList>
    </citation>
    <scope>NUCLEOTIDE SEQUENCE [LARGE SCALE GENOMIC DNA]</scope>
    <source>
        <strain evidence="17 18">Ane</strain>
    </source>
</reference>
<evidence type="ECO:0000256" key="12">
    <source>
        <dbReference type="ARBA" id="ARBA00025614"/>
    </source>
</evidence>
<dbReference type="SUPFAM" id="SSF81573">
    <property type="entry name" value="F1F0 ATP synthase subunit B, membrane domain"/>
    <property type="match status" value="1"/>
</dbReference>
<evidence type="ECO:0000256" key="13">
    <source>
        <dbReference type="ARBA" id="ARBA00026054"/>
    </source>
</evidence>
<dbReference type="Gene3D" id="1.20.5.620">
    <property type="entry name" value="F1F0 ATP synthase subunit B, membrane domain"/>
    <property type="match status" value="1"/>
</dbReference>
<name>A0A4D6XVD9_9GAMM</name>
<evidence type="ECO:0000313" key="18">
    <source>
        <dbReference type="Proteomes" id="UP000298791"/>
    </source>
</evidence>
<keyword evidence="10 15" id="KW-0066">ATP synthesis</keyword>
<dbReference type="Proteomes" id="UP000298791">
    <property type="component" value="Chromosome"/>
</dbReference>
<keyword evidence="6 15" id="KW-0375">Hydrogen ion transport</keyword>
<comment type="function">
    <text evidence="12">Component of the F(0) channel, it forms part of the peripheral stalk, linking F(1) to F(0). The b'-subunit is a diverged and duplicated form of b found in plants and photosynthetic bacteria.</text>
</comment>
<evidence type="ECO:0000256" key="8">
    <source>
        <dbReference type="ARBA" id="ARBA00023065"/>
    </source>
</evidence>
<evidence type="ECO:0000256" key="2">
    <source>
        <dbReference type="ARBA" id="ARBA00022448"/>
    </source>
</evidence>
<dbReference type="AlphaFoldDB" id="A0A4D6XVD9"/>
<keyword evidence="7 15" id="KW-1133">Transmembrane helix</keyword>
<comment type="subcellular location">
    <subcellularLocation>
        <location evidence="15">Cell membrane</location>
        <topology evidence="15">Single-pass membrane protein</topology>
    </subcellularLocation>
    <subcellularLocation>
        <location evidence="14">Endomembrane system</location>
        <topology evidence="14">Single-pass membrane protein</topology>
    </subcellularLocation>
</comment>
<dbReference type="InterPro" id="IPR050059">
    <property type="entry name" value="ATP_synthase_B_chain"/>
</dbReference>
<evidence type="ECO:0000256" key="9">
    <source>
        <dbReference type="ARBA" id="ARBA00023136"/>
    </source>
</evidence>
<comment type="subunit">
    <text evidence="13">F-type ATPases have 2 components, F(1) - the catalytic core - and F(0) - the membrane proton channel. F(1) has five subunits: alpha(3), beta(3), gamma(1), delta(1), epsilon(1). F(0) has four main subunits: a(1), b(2) and c(10-14). The alpha and beta chains form an alternating ring which encloses part of the gamma chain. F(1) is attached to F(0) by a central stalk formed by the gamma and epsilon chains, while a peripheral stalk is formed by the delta and b chains.</text>
</comment>
<keyword evidence="17" id="KW-0378">Hydrolase</keyword>
<dbReference type="GO" id="GO:0046961">
    <property type="term" value="F:proton-transporting ATPase activity, rotational mechanism"/>
    <property type="evidence" value="ECO:0007669"/>
    <property type="project" value="TreeGrafter"/>
</dbReference>
<evidence type="ECO:0000256" key="15">
    <source>
        <dbReference type="HAMAP-Rule" id="MF_01398"/>
    </source>
</evidence>
<evidence type="ECO:0000256" key="1">
    <source>
        <dbReference type="ARBA" id="ARBA00005513"/>
    </source>
</evidence>
<keyword evidence="9 15" id="KW-0472">Membrane</keyword>
<protein>
    <recommendedName>
        <fullName evidence="15">ATP synthase subunit b</fullName>
    </recommendedName>
    <alternativeName>
        <fullName evidence="15">ATP synthase F(0) sector subunit b</fullName>
    </alternativeName>
    <alternativeName>
        <fullName evidence="15">ATPase subunit I</fullName>
    </alternativeName>
    <alternativeName>
        <fullName evidence="15">F-type ATPase subunit b</fullName>
        <shortName evidence="15">F-ATPase subunit b</shortName>
    </alternativeName>
</protein>
<accession>A0A4D6XVD9</accession>
<dbReference type="Pfam" id="PF00430">
    <property type="entry name" value="ATP-synt_B"/>
    <property type="match status" value="1"/>
</dbReference>
<evidence type="ECO:0000256" key="7">
    <source>
        <dbReference type="ARBA" id="ARBA00022989"/>
    </source>
</evidence>
<dbReference type="NCBIfam" id="TIGR01144">
    <property type="entry name" value="ATP_synt_b"/>
    <property type="match status" value="1"/>
</dbReference>
<evidence type="ECO:0000313" key="17">
    <source>
        <dbReference type="EMBL" id="QCI18578.1"/>
    </source>
</evidence>
<dbReference type="GO" id="GO:0012505">
    <property type="term" value="C:endomembrane system"/>
    <property type="evidence" value="ECO:0007669"/>
    <property type="project" value="UniProtKB-SubCell"/>
</dbReference>
<dbReference type="GO" id="GO:0046933">
    <property type="term" value="F:proton-transporting ATP synthase activity, rotational mechanism"/>
    <property type="evidence" value="ECO:0007669"/>
    <property type="project" value="UniProtKB-UniRule"/>
</dbReference>
<dbReference type="InterPro" id="IPR002146">
    <property type="entry name" value="ATP_synth_b/b'su_bac/chlpt"/>
</dbReference>
<proteinExistence type="inferred from homology"/>
<evidence type="ECO:0000256" key="14">
    <source>
        <dbReference type="ARBA" id="ARBA00037847"/>
    </source>
</evidence>
<gene>
    <name evidence="15" type="primary">atpF</name>
    <name evidence="17" type="ORF">D9V64_00020</name>
</gene>
<dbReference type="InterPro" id="IPR005864">
    <property type="entry name" value="ATP_synth_F0_bsu_bac"/>
</dbReference>
<sequence length="163" mass="19056">MNLNATIFGQAISFFLFVWFCMKYIWPPIIAAIETRQKKIEDTLSASKKIEQEYLIIQKKMNETIKDAKEKASFILNEANRQKLLILEDAKSKAIKETEKMLLNSQIEIDMQFVRARETLHKEIVDLSILMAEKIIKQNIQENKNKFFINNIITSLSDIKKSI</sequence>
<comment type="similarity">
    <text evidence="1 15 16">Belongs to the ATPase B chain family.</text>
</comment>
<dbReference type="GO" id="GO:0045259">
    <property type="term" value="C:proton-transporting ATP synthase complex"/>
    <property type="evidence" value="ECO:0007669"/>
    <property type="project" value="UniProtKB-KW"/>
</dbReference>
<feature type="transmembrane region" description="Helical" evidence="15">
    <location>
        <begin position="6"/>
        <end position="26"/>
    </location>
</feature>
<dbReference type="CDD" id="cd06503">
    <property type="entry name" value="ATP-synt_Fo_b"/>
    <property type="match status" value="1"/>
</dbReference>
<dbReference type="NCBIfam" id="NF004411">
    <property type="entry name" value="PRK05759.1-2"/>
    <property type="match status" value="1"/>
</dbReference>
<evidence type="ECO:0000256" key="6">
    <source>
        <dbReference type="ARBA" id="ARBA00022781"/>
    </source>
</evidence>
<keyword evidence="8 15" id="KW-0406">Ion transport</keyword>
<evidence type="ECO:0000256" key="5">
    <source>
        <dbReference type="ARBA" id="ARBA00022692"/>
    </source>
</evidence>
<keyword evidence="5 15" id="KW-0812">Transmembrane</keyword>
<evidence type="ECO:0000256" key="11">
    <source>
        <dbReference type="ARBA" id="ARBA00025198"/>
    </source>
</evidence>
<dbReference type="GO" id="GO:0005886">
    <property type="term" value="C:plasma membrane"/>
    <property type="evidence" value="ECO:0007669"/>
    <property type="project" value="UniProtKB-SubCell"/>
</dbReference>
<evidence type="ECO:0000256" key="4">
    <source>
        <dbReference type="ARBA" id="ARBA00022547"/>
    </source>
</evidence>
<dbReference type="InterPro" id="IPR028987">
    <property type="entry name" value="ATP_synth_B-like_membr_sf"/>
</dbReference>
<keyword evidence="2 15" id="KW-0813">Transport</keyword>
<dbReference type="EMBL" id="CP034885">
    <property type="protein sequence ID" value="QCI18578.1"/>
    <property type="molecule type" value="Genomic_DNA"/>
</dbReference>
<dbReference type="RefSeq" id="WP_158366208.1">
    <property type="nucleotide sequence ID" value="NZ_CP034885.1"/>
</dbReference>
<comment type="function">
    <text evidence="11 15">F(1)F(0) ATP synthase produces ATP from ADP in the presence of a proton or sodium gradient. F-type ATPases consist of two structural domains, F(1) containing the extramembraneous catalytic core and F(0) containing the membrane proton channel, linked together by a central stalk and a peripheral stalk. During catalysis, ATP synthesis in the catalytic domain of F(1) is coupled via a rotary mechanism of the central stalk subunits to proton translocation.</text>
</comment>
<evidence type="ECO:0000256" key="3">
    <source>
        <dbReference type="ARBA" id="ARBA00022475"/>
    </source>
</evidence>
<dbReference type="PANTHER" id="PTHR33445:SF1">
    <property type="entry name" value="ATP SYNTHASE SUBUNIT B"/>
    <property type="match status" value="1"/>
</dbReference>
<keyword evidence="3 15" id="KW-1003">Cell membrane</keyword>
<comment type="subunit">
    <text evidence="15">F-type ATPases have 2 components, F(1) - the catalytic core - and F(0) - the membrane proton channel. F(1) has five subunits: alpha(3), beta(3), gamma(1), delta(1), epsilon(1). F(0) has three main subunits: a(1), b(2) and c(10-14). The alpha and beta chains form an alternating ring which encloses part of the gamma chain. F(1) is attached to F(0) by a central stalk formed by the gamma and epsilon chains, while a peripheral stalk is formed by the delta and b chains.</text>
</comment>
<dbReference type="PANTHER" id="PTHR33445">
    <property type="entry name" value="ATP SYNTHASE SUBUNIT B', CHLOROPLASTIC"/>
    <property type="match status" value="1"/>
</dbReference>
<dbReference type="HAMAP" id="MF_01398">
    <property type="entry name" value="ATP_synth_b_bprime"/>
    <property type="match status" value="1"/>
</dbReference>
<reference evidence="17 18" key="1">
    <citation type="submission" date="2018-12" db="EMBL/GenBank/DDBJ databases">
        <authorList>
            <person name="Chong R.A."/>
        </authorList>
    </citation>
    <scope>NUCLEOTIDE SEQUENCE [LARGE SCALE GENOMIC DNA]</scope>
    <source>
        <strain evidence="17 18">Ane</strain>
    </source>
</reference>